<keyword evidence="1" id="KW-0808">Transferase</keyword>
<dbReference type="EMBL" id="MK867354">
    <property type="protein sequence ID" value="QFG06389.1"/>
    <property type="molecule type" value="Genomic_DNA"/>
</dbReference>
<keyword evidence="2" id="KW-1185">Reference proteome</keyword>
<organism evidence="1 2">
    <name type="scientific">Synechococcus phage S-SCSM1</name>
    <dbReference type="NCBI Taxonomy" id="2588487"/>
    <lineage>
        <taxon>Viruses</taxon>
        <taxon>Duplodnaviria</taxon>
        <taxon>Heunggongvirae</taxon>
        <taxon>Uroviricota</taxon>
        <taxon>Caudoviricetes</taxon>
        <taxon>Pantevenvirales</taxon>
        <taxon>Kyanoviridae</taxon>
        <taxon>Zhoulongquanvirus</taxon>
        <taxon>Zhoulongquanvirus esscess</taxon>
    </lineage>
</organism>
<sequence>MSSTLSKEVLLKHKKNNVFVETGTLWGDGVAVALECGYDKVISIEIDPDRVAANSERFAEEIAEGRVELVEGDTFDVFEGIVEGLEEPATFWLDAHWDNDGAPIGEYKCPLPFELDTIAKSDIRTHTLMIDDRRLFGDQGSTWGNTIDESAIYEQVTAINKSYFISYEDGHVENDVIVASC</sequence>
<evidence type="ECO:0000313" key="1">
    <source>
        <dbReference type="EMBL" id="QFG06389.1"/>
    </source>
</evidence>
<gene>
    <name evidence="1" type="ORF">SSCSM1_131</name>
</gene>
<dbReference type="SUPFAM" id="SSF53335">
    <property type="entry name" value="S-adenosyl-L-methionine-dependent methyltransferases"/>
    <property type="match status" value="1"/>
</dbReference>
<keyword evidence="1" id="KW-0489">Methyltransferase</keyword>
<dbReference type="Gene3D" id="3.40.50.150">
    <property type="entry name" value="Vaccinia Virus protein VP39"/>
    <property type="match status" value="1"/>
</dbReference>
<evidence type="ECO:0000313" key="2">
    <source>
        <dbReference type="Proteomes" id="UP000515683"/>
    </source>
</evidence>
<dbReference type="InterPro" id="IPR029063">
    <property type="entry name" value="SAM-dependent_MTases_sf"/>
</dbReference>
<dbReference type="Proteomes" id="UP000515683">
    <property type="component" value="Segment"/>
</dbReference>
<accession>A0A6M2ZI35</accession>
<name>A0A6M2ZI35_9CAUD</name>
<reference evidence="1" key="1">
    <citation type="submission" date="2019-04" db="EMBL/GenBank/DDBJ databases">
        <title>Genomic and proteomic characterization of cyanophage S-SCSM1 provides new insights into understanding the viral gene diversity and phage-host interactions.</title>
        <authorList>
            <person name="Wang Q."/>
            <person name="Xu Y."/>
            <person name="Jiao N."/>
            <person name="Zhang R."/>
        </authorList>
    </citation>
    <scope>NUCLEOTIDE SEQUENCE [LARGE SCALE GENOMIC DNA]</scope>
</reference>
<proteinExistence type="predicted"/>
<protein>
    <submittedName>
        <fullName evidence="1">Methyltransferase</fullName>
    </submittedName>
</protein>